<dbReference type="EMBL" id="CABD030120723">
    <property type="status" value="NOT_ANNOTATED_CDS"/>
    <property type="molecule type" value="Genomic_DNA"/>
</dbReference>
<reference evidence="3 4" key="2">
    <citation type="journal article" date="2012" name="Nature">
        <title>Insights into hominid evolution from the gorilla genome sequence.</title>
        <authorList>
            <person name="Scally A."/>
            <person name="Dutheil J.Y."/>
            <person name="Hillier L.W."/>
            <person name="Jordan G.E."/>
            <person name="Goodhead I."/>
            <person name="Herrero J."/>
            <person name="Hobolth A."/>
            <person name="Lappalainen T."/>
            <person name="Mailund T."/>
            <person name="Marques-Bonet T."/>
            <person name="McCarthy S."/>
            <person name="Montgomery S.H."/>
            <person name="Schwalie P.C."/>
            <person name="Tang Y.A."/>
            <person name="Ward M.C."/>
            <person name="Xue Y."/>
            <person name="Yngvadottir B."/>
            <person name="Alkan C."/>
            <person name="Andersen L.N."/>
            <person name="Ayub Q."/>
            <person name="Ball E.V."/>
            <person name="Beal K."/>
            <person name="Bradley B.J."/>
            <person name="Chen Y."/>
            <person name="Clee C.M."/>
            <person name="Fitzgerald S."/>
            <person name="Graves T.A."/>
            <person name="Gu Y."/>
            <person name="Heath P."/>
            <person name="Heger A."/>
            <person name="Karakoc E."/>
            <person name="Kolb-Kokocinski A."/>
            <person name="Laird G.K."/>
            <person name="Lunter G."/>
            <person name="Meader S."/>
            <person name="Mort M."/>
            <person name="Mullikin J.C."/>
            <person name="Munch K."/>
            <person name="O'Connor T.D."/>
            <person name="Phillips A.D."/>
            <person name="Prado-Martinez J."/>
            <person name="Rogers A.S."/>
            <person name="Sajjadian S."/>
            <person name="Schmidt D."/>
            <person name="Shaw K."/>
            <person name="Simpson J.T."/>
            <person name="Stenson P.D."/>
            <person name="Turner D.J."/>
            <person name="Vigilant L."/>
            <person name="Vilella A.J."/>
            <person name="Whitener W."/>
            <person name="Zhu B."/>
            <person name="Cooper D.N."/>
            <person name="de Jong P."/>
            <person name="Dermitzakis E.T."/>
            <person name="Eichler E.E."/>
            <person name="Flicek P."/>
            <person name="Goldman N."/>
            <person name="Mundy N.I."/>
            <person name="Ning Z."/>
            <person name="Odom D.T."/>
            <person name="Ponting C.P."/>
            <person name="Quail M.A."/>
            <person name="Ryder O.A."/>
            <person name="Searle S.M."/>
            <person name="Warren W.C."/>
            <person name="Wilson R.K."/>
            <person name="Schierup M.H."/>
            <person name="Rogers J."/>
            <person name="Tyler-Smith C."/>
            <person name="Durbin R."/>
        </authorList>
    </citation>
    <scope>NUCLEOTIDE SEQUENCE [LARGE SCALE GENOMIC DNA]</scope>
</reference>
<evidence type="ECO:0000259" key="2">
    <source>
        <dbReference type="SMART" id="SM01100"/>
    </source>
</evidence>
<dbReference type="Pfam" id="PF03765">
    <property type="entry name" value="CRAL_TRIO_N"/>
    <property type="match status" value="1"/>
</dbReference>
<dbReference type="InterPro" id="IPR011074">
    <property type="entry name" value="CRAL/TRIO_N_dom"/>
</dbReference>
<feature type="region of interest" description="Disordered" evidence="1">
    <location>
        <begin position="73"/>
        <end position="93"/>
    </location>
</feature>
<dbReference type="EMBL" id="CABD030120722">
    <property type="status" value="NOT_ANNOTATED_CDS"/>
    <property type="molecule type" value="Genomic_DNA"/>
</dbReference>
<accession>A0A2I2YKS0</accession>
<evidence type="ECO:0000313" key="3">
    <source>
        <dbReference type="Ensembl" id="ENSGGOP00000035552.1"/>
    </source>
</evidence>
<feature type="domain" description="CRAL/TRIO N-terminal" evidence="2">
    <location>
        <begin position="34"/>
        <end position="59"/>
    </location>
</feature>
<name>A0A2I2YKS0_GORGO</name>
<dbReference type="InterPro" id="IPR051064">
    <property type="entry name" value="SEC14/CRAL-TRIO_domain"/>
</dbReference>
<reference evidence="3" key="3">
    <citation type="submission" date="2025-08" db="UniProtKB">
        <authorList>
            <consortium name="Ensembl"/>
        </authorList>
    </citation>
    <scope>IDENTIFICATION</scope>
</reference>
<dbReference type="Proteomes" id="UP000001519">
    <property type="component" value="Chromosome 22"/>
</dbReference>
<dbReference type="Bgee" id="ENSGGOG00000004270">
    <property type="expression patterns" value="Expressed in liver and 2 other cell types or tissues"/>
</dbReference>
<organism evidence="3 4">
    <name type="scientific">Gorilla gorilla gorilla</name>
    <name type="common">Western lowland gorilla</name>
    <dbReference type="NCBI Taxonomy" id="9595"/>
    <lineage>
        <taxon>Eukaryota</taxon>
        <taxon>Metazoa</taxon>
        <taxon>Chordata</taxon>
        <taxon>Craniata</taxon>
        <taxon>Vertebrata</taxon>
        <taxon>Euteleostomi</taxon>
        <taxon>Mammalia</taxon>
        <taxon>Eutheria</taxon>
        <taxon>Euarchontoglires</taxon>
        <taxon>Primates</taxon>
        <taxon>Haplorrhini</taxon>
        <taxon>Catarrhini</taxon>
        <taxon>Hominidae</taxon>
        <taxon>Gorilla</taxon>
    </lineage>
</organism>
<proteinExistence type="predicted"/>
<dbReference type="InterPro" id="IPR036273">
    <property type="entry name" value="CRAL/TRIO_N_dom_sf"/>
</dbReference>
<dbReference type="GeneTree" id="ENSGT00940000162471"/>
<evidence type="ECO:0000256" key="1">
    <source>
        <dbReference type="SAM" id="MobiDB-lite"/>
    </source>
</evidence>
<reference evidence="3" key="4">
    <citation type="submission" date="2025-09" db="UniProtKB">
        <authorList>
            <consortium name="Ensembl"/>
        </authorList>
    </citation>
    <scope>IDENTIFICATION</scope>
</reference>
<evidence type="ECO:0000313" key="4">
    <source>
        <dbReference type="Proteomes" id="UP000001519"/>
    </source>
</evidence>
<dbReference type="SMART" id="SM01100">
    <property type="entry name" value="CRAL_TRIO_N"/>
    <property type="match status" value="1"/>
</dbReference>
<dbReference type="InterPro" id="IPR036865">
    <property type="entry name" value="CRAL-TRIO_dom_sf"/>
</dbReference>
<sequence>MSGRVGDLTPQQQEALARFRENLQDLLPILPNADDYFLLRWLRARNFDLQKSEDMLRRTQVPPAHLLSPCPESLAHGVPEATRPGQHCHMAAP</sequence>
<dbReference type="Gene3D" id="3.40.525.10">
    <property type="entry name" value="CRAL-TRIO lipid binding domain"/>
    <property type="match status" value="1"/>
</dbReference>
<protein>
    <submittedName>
        <fullName evidence="3">SEC14 like lipid binding 4</fullName>
    </submittedName>
</protein>
<dbReference type="PANTHER" id="PTHR23324">
    <property type="entry name" value="SEC14 RELATED PROTEIN"/>
    <property type="match status" value="1"/>
</dbReference>
<dbReference type="SUPFAM" id="SSF46938">
    <property type="entry name" value="CRAL/TRIO N-terminal domain"/>
    <property type="match status" value="1"/>
</dbReference>
<reference evidence="4" key="1">
    <citation type="submission" date="2011-05" db="EMBL/GenBank/DDBJ databases">
        <title>Insights into the evolution of the great apes provided by the gorilla genome.</title>
        <authorList>
            <person name="Scally A."/>
        </authorList>
    </citation>
    <scope>NUCLEOTIDE SEQUENCE [LARGE SCALE GENOMIC DNA]</scope>
</reference>
<dbReference type="AlphaFoldDB" id="A0A2I2YKS0"/>
<dbReference type="PANTHER" id="PTHR23324:SF42">
    <property type="entry name" value="SEC14-LIKE PROTEIN 4"/>
    <property type="match status" value="1"/>
</dbReference>
<keyword evidence="4" id="KW-1185">Reference proteome</keyword>
<dbReference type="Ensembl" id="ENSGGOT00000061919.1">
    <property type="protein sequence ID" value="ENSGGOP00000035552.1"/>
    <property type="gene ID" value="ENSGGOG00000004270.3"/>
</dbReference>